<evidence type="ECO:0000313" key="2">
    <source>
        <dbReference type="EMBL" id="CAB4770481.1"/>
    </source>
</evidence>
<feature type="transmembrane region" description="Helical" evidence="1">
    <location>
        <begin position="101"/>
        <end position="122"/>
    </location>
</feature>
<dbReference type="EMBL" id="CAEZZO010000108">
    <property type="protein sequence ID" value="CAB4770481.1"/>
    <property type="molecule type" value="Genomic_DNA"/>
</dbReference>
<reference evidence="2" key="1">
    <citation type="submission" date="2020-05" db="EMBL/GenBank/DDBJ databases">
        <authorList>
            <person name="Chiriac C."/>
            <person name="Salcher M."/>
            <person name="Ghai R."/>
            <person name="Kavagutti S V."/>
        </authorList>
    </citation>
    <scope>NUCLEOTIDE SEQUENCE</scope>
</reference>
<proteinExistence type="predicted"/>
<keyword evidence="1" id="KW-0472">Membrane</keyword>
<keyword evidence="1" id="KW-0812">Transmembrane</keyword>
<name>A0A6J6VDL7_9ZZZZ</name>
<accession>A0A6J6VDL7</accession>
<sequence>MYQHGIKNTLKGGAVVFGLSAIFLLAAPEIFLDLLGLEDNPELIWAMRMIGITLIALAGNMWQNSKLGNNPTGVKFIARVMFISALALGILTIFIPAELTIFSVIYAAIGLSFALLYLINLIRK</sequence>
<organism evidence="2">
    <name type="scientific">freshwater metagenome</name>
    <dbReference type="NCBI Taxonomy" id="449393"/>
    <lineage>
        <taxon>unclassified sequences</taxon>
        <taxon>metagenomes</taxon>
        <taxon>ecological metagenomes</taxon>
    </lineage>
</organism>
<feature type="transmembrane region" description="Helical" evidence="1">
    <location>
        <begin position="43"/>
        <end position="62"/>
    </location>
</feature>
<dbReference type="AlphaFoldDB" id="A0A6J6VDL7"/>
<gene>
    <name evidence="2" type="ORF">UFOPK2886_00730</name>
</gene>
<feature type="transmembrane region" description="Helical" evidence="1">
    <location>
        <begin position="12"/>
        <end position="31"/>
    </location>
</feature>
<keyword evidence="1" id="KW-1133">Transmembrane helix</keyword>
<feature type="transmembrane region" description="Helical" evidence="1">
    <location>
        <begin position="74"/>
        <end position="95"/>
    </location>
</feature>
<protein>
    <submittedName>
        <fullName evidence="2">Unannotated protein</fullName>
    </submittedName>
</protein>
<evidence type="ECO:0000256" key="1">
    <source>
        <dbReference type="SAM" id="Phobius"/>
    </source>
</evidence>